<proteinExistence type="predicted"/>
<evidence type="ECO:0000313" key="3">
    <source>
        <dbReference type="Proteomes" id="UP000492821"/>
    </source>
</evidence>
<sequence length="266" mass="28777">MSVCNILVTVAAVVLGINGAPTNTGYFLANDLSTISNEVGLTASTTTNGISFAIGETASSKQFAVAVDESRFVIGLYVPEQRYNSHLAVTVTNPKTGVFIETKVMLRVDSDGLGHVTLASTGKYLGGFENYFIQIVVTSDGYMGLGPVVDSTRTIRFAAYNYMLYYDATHKFFMLTLSAQSLPAILKSASILTSSSSPASRHPRALRTSRRIQDRPNVEINSLTLTPRLPLLRPQTPPFGSPNGGLSSSASLLEVEEHRATRTYRR</sequence>
<dbReference type="WBParaSite" id="Pan_g18181.t1">
    <property type="protein sequence ID" value="Pan_g18181.t1"/>
    <property type="gene ID" value="Pan_g18181"/>
</dbReference>
<evidence type="ECO:0000313" key="4">
    <source>
        <dbReference type="WBParaSite" id="Pan_g18181.t1"/>
    </source>
</evidence>
<keyword evidence="2" id="KW-0732">Signal</keyword>
<reference evidence="4" key="2">
    <citation type="submission" date="2020-10" db="UniProtKB">
        <authorList>
            <consortium name="WormBaseParasite"/>
        </authorList>
    </citation>
    <scope>IDENTIFICATION</scope>
</reference>
<evidence type="ECO:0000256" key="1">
    <source>
        <dbReference type="SAM" id="MobiDB-lite"/>
    </source>
</evidence>
<organism evidence="3 4">
    <name type="scientific">Panagrellus redivivus</name>
    <name type="common">Microworm</name>
    <dbReference type="NCBI Taxonomy" id="6233"/>
    <lineage>
        <taxon>Eukaryota</taxon>
        <taxon>Metazoa</taxon>
        <taxon>Ecdysozoa</taxon>
        <taxon>Nematoda</taxon>
        <taxon>Chromadorea</taxon>
        <taxon>Rhabditida</taxon>
        <taxon>Tylenchina</taxon>
        <taxon>Panagrolaimomorpha</taxon>
        <taxon>Panagrolaimoidea</taxon>
        <taxon>Panagrolaimidae</taxon>
        <taxon>Panagrellus</taxon>
    </lineage>
</organism>
<dbReference type="Proteomes" id="UP000492821">
    <property type="component" value="Unassembled WGS sequence"/>
</dbReference>
<reference evidence="3" key="1">
    <citation type="journal article" date="2013" name="Genetics">
        <title>The draft genome and transcriptome of Panagrellus redivivus are shaped by the harsh demands of a free-living lifestyle.</title>
        <authorList>
            <person name="Srinivasan J."/>
            <person name="Dillman A.R."/>
            <person name="Macchietto M.G."/>
            <person name="Heikkinen L."/>
            <person name="Lakso M."/>
            <person name="Fracchia K.M."/>
            <person name="Antoshechkin I."/>
            <person name="Mortazavi A."/>
            <person name="Wong G."/>
            <person name="Sternberg P.W."/>
        </authorList>
    </citation>
    <scope>NUCLEOTIDE SEQUENCE [LARGE SCALE GENOMIC DNA]</scope>
    <source>
        <strain evidence="3">MT8872</strain>
    </source>
</reference>
<feature type="compositionally biased region" description="Basic residues" evidence="1">
    <location>
        <begin position="201"/>
        <end position="210"/>
    </location>
</feature>
<feature type="chain" id="PRO_5028884327" evidence="2">
    <location>
        <begin position="20"/>
        <end position="266"/>
    </location>
</feature>
<accession>A0A7E4V9C3</accession>
<feature type="signal peptide" evidence="2">
    <location>
        <begin position="1"/>
        <end position="19"/>
    </location>
</feature>
<keyword evidence="3" id="KW-1185">Reference proteome</keyword>
<feature type="region of interest" description="Disordered" evidence="1">
    <location>
        <begin position="229"/>
        <end position="252"/>
    </location>
</feature>
<feature type="region of interest" description="Disordered" evidence="1">
    <location>
        <begin position="194"/>
        <end position="213"/>
    </location>
</feature>
<name>A0A7E4V9C3_PANRE</name>
<dbReference type="AlphaFoldDB" id="A0A7E4V9C3"/>
<evidence type="ECO:0000256" key="2">
    <source>
        <dbReference type="SAM" id="SignalP"/>
    </source>
</evidence>
<protein>
    <submittedName>
        <fullName evidence="4">Lectin_legB domain-containing protein</fullName>
    </submittedName>
</protein>